<keyword evidence="2" id="KW-0812">Transmembrane</keyword>
<dbReference type="Proteomes" id="UP001525566">
    <property type="component" value="Unassembled WGS sequence"/>
</dbReference>
<keyword evidence="2" id="KW-0472">Membrane</keyword>
<reference evidence="3 4" key="1">
    <citation type="submission" date="2022-09" db="EMBL/GenBank/DDBJ databases">
        <title>Chryseobacterium oleae sp.nov., isolated from the inter-root soil of Pyrola calliantha H. Andr. in Tibet.</title>
        <authorList>
            <person name="Li Z."/>
        </authorList>
    </citation>
    <scope>NUCLEOTIDE SEQUENCE [LARGE SCALE GENOMIC DNA]</scope>
    <source>
        <strain evidence="4">pc1-10</strain>
    </source>
</reference>
<sequence>MDFTPITDFFTNIKEKVSNPFFGTLILVSIARNWLLVYSVFNFDEKTTLNNKIKFITEYLSGQNIIIEALINIGITLSIILIGYLLVISVRTLSTFIEFKIMPWITQKVISDKVVFKEEYDNIKDDRDQYSERYEIQRQKVRELSSDFDTISENYKMQGHLVVQQTTKINELETFANEFDNELSQKKQEINTLKLEMHQLQNMHDHALGIKQQLLDSLHNTTENQKKDIEITNLELSEYRRKEVNLNSKIKRYESQLDRLSSPTPKIINFANGDSYLEFFDAENKITYFDLNNHSHTDVELVLDHMSKNSFTEDTNRDNISVALDLFSRY</sequence>
<accession>A0ABT2IUS5</accession>
<evidence type="ECO:0000313" key="3">
    <source>
        <dbReference type="EMBL" id="MCT2562090.1"/>
    </source>
</evidence>
<keyword evidence="1" id="KW-0175">Coiled coil</keyword>
<gene>
    <name evidence="3" type="ORF">N0B48_09335</name>
</gene>
<keyword evidence="2" id="KW-1133">Transmembrane helix</keyword>
<evidence type="ECO:0000256" key="1">
    <source>
        <dbReference type="SAM" id="Coils"/>
    </source>
</evidence>
<comment type="caution">
    <text evidence="3">The sequence shown here is derived from an EMBL/GenBank/DDBJ whole genome shotgun (WGS) entry which is preliminary data.</text>
</comment>
<feature type="transmembrane region" description="Helical" evidence="2">
    <location>
        <begin position="64"/>
        <end position="87"/>
    </location>
</feature>
<name>A0ABT2IUS5_9FLAO</name>
<organism evidence="3 4">
    <name type="scientific">Chryseobacterium herbae</name>
    <dbReference type="NCBI Taxonomy" id="2976476"/>
    <lineage>
        <taxon>Bacteria</taxon>
        <taxon>Pseudomonadati</taxon>
        <taxon>Bacteroidota</taxon>
        <taxon>Flavobacteriia</taxon>
        <taxon>Flavobacteriales</taxon>
        <taxon>Weeksellaceae</taxon>
        <taxon>Chryseobacterium group</taxon>
        <taxon>Chryseobacterium</taxon>
    </lineage>
</organism>
<keyword evidence="4" id="KW-1185">Reference proteome</keyword>
<evidence type="ECO:0000313" key="4">
    <source>
        <dbReference type="Proteomes" id="UP001525566"/>
    </source>
</evidence>
<dbReference type="RefSeq" id="WP_259838476.1">
    <property type="nucleotide sequence ID" value="NZ_JAOAMU010000002.1"/>
</dbReference>
<protein>
    <submittedName>
        <fullName evidence="3">Uncharacterized protein</fullName>
    </submittedName>
</protein>
<proteinExistence type="predicted"/>
<feature type="transmembrane region" description="Helical" evidence="2">
    <location>
        <begin position="20"/>
        <end position="43"/>
    </location>
</feature>
<dbReference type="EMBL" id="JAOAMU010000002">
    <property type="protein sequence ID" value="MCT2562090.1"/>
    <property type="molecule type" value="Genomic_DNA"/>
</dbReference>
<evidence type="ECO:0000256" key="2">
    <source>
        <dbReference type="SAM" id="Phobius"/>
    </source>
</evidence>
<feature type="coiled-coil region" evidence="1">
    <location>
        <begin position="120"/>
        <end position="203"/>
    </location>
</feature>